<feature type="transmembrane region" description="Helical" evidence="1">
    <location>
        <begin position="124"/>
        <end position="141"/>
    </location>
</feature>
<dbReference type="EMBL" id="DTAD01000084">
    <property type="protein sequence ID" value="HGN91017.1"/>
    <property type="molecule type" value="Genomic_DNA"/>
</dbReference>
<keyword evidence="1" id="KW-0812">Transmembrane</keyword>
<dbReference type="GO" id="GO:0016020">
    <property type="term" value="C:membrane"/>
    <property type="evidence" value="ECO:0007669"/>
    <property type="project" value="InterPro"/>
</dbReference>
<dbReference type="InterPro" id="IPR037185">
    <property type="entry name" value="EmrE-like"/>
</dbReference>
<keyword evidence="1" id="KW-1133">Transmembrane helix</keyword>
<feature type="transmembrane region" description="Helical" evidence="1">
    <location>
        <begin position="6"/>
        <end position="25"/>
    </location>
</feature>
<gene>
    <name evidence="4" type="ORF">ENT82_07860</name>
    <name evidence="3" type="ORF">ENU43_00670</name>
</gene>
<comment type="caution">
    <text evidence="4">The sequence shown here is derived from an EMBL/GenBank/DDBJ whole genome shotgun (WGS) entry which is preliminary data.</text>
</comment>
<evidence type="ECO:0000256" key="1">
    <source>
        <dbReference type="SAM" id="Phobius"/>
    </source>
</evidence>
<dbReference type="EMBL" id="DTCM01000009">
    <property type="protein sequence ID" value="HGL40173.1"/>
    <property type="molecule type" value="Genomic_DNA"/>
</dbReference>
<accession>A0A7C4E2M8</accession>
<keyword evidence="1" id="KW-0472">Membrane</keyword>
<sequence>MASPIRMEVLFALIAFLCLGLTDFFRKKGAAAGANSFSYLLVETVVLLTLLPIVAVVYSGKLTLSFSGAIPYALLSGVTITVALVAMLTGLSIGEGSLVIPISRLGLALATLLSLFFLNESITLTKVLGIGLAVAAVFLLSR</sequence>
<reference evidence="4" key="1">
    <citation type="journal article" date="2020" name="mSystems">
        <title>Genome- and Community-Level Interaction Insights into Carbon Utilization and Element Cycling Functions of Hydrothermarchaeota in Hydrothermal Sediment.</title>
        <authorList>
            <person name="Zhou Z."/>
            <person name="Liu Y."/>
            <person name="Xu W."/>
            <person name="Pan J."/>
            <person name="Luo Z.H."/>
            <person name="Li M."/>
        </authorList>
    </citation>
    <scope>NUCLEOTIDE SEQUENCE [LARGE SCALE GENOMIC DNA]</scope>
    <source>
        <strain evidence="4">SpSt-613</strain>
        <strain evidence="3">SpSt-669</strain>
    </source>
</reference>
<dbReference type="InterPro" id="IPR000620">
    <property type="entry name" value="EamA_dom"/>
</dbReference>
<dbReference type="Gene3D" id="1.10.3730.20">
    <property type="match status" value="1"/>
</dbReference>
<organism evidence="4">
    <name type="scientific">Caldiarchaeum subterraneum</name>
    <dbReference type="NCBI Taxonomy" id="311458"/>
    <lineage>
        <taxon>Archaea</taxon>
        <taxon>Nitrososphaerota</taxon>
        <taxon>Candidatus Caldarchaeales</taxon>
        <taxon>Candidatus Caldarchaeaceae</taxon>
        <taxon>Candidatus Caldarchaeum</taxon>
    </lineage>
</organism>
<feature type="transmembrane region" description="Helical" evidence="1">
    <location>
        <begin position="37"/>
        <end position="58"/>
    </location>
</feature>
<protein>
    <recommendedName>
        <fullName evidence="2">EamA domain-containing protein</fullName>
    </recommendedName>
</protein>
<evidence type="ECO:0000313" key="3">
    <source>
        <dbReference type="EMBL" id="HGL40173.1"/>
    </source>
</evidence>
<dbReference type="Pfam" id="PF00892">
    <property type="entry name" value="EamA"/>
    <property type="match status" value="1"/>
</dbReference>
<dbReference type="AlphaFoldDB" id="A0A7C4E2M8"/>
<name>A0A7C4E2M8_CALS0</name>
<dbReference type="SUPFAM" id="SSF103481">
    <property type="entry name" value="Multidrug resistance efflux transporter EmrE"/>
    <property type="match status" value="1"/>
</dbReference>
<feature type="transmembrane region" description="Helical" evidence="1">
    <location>
        <begin position="98"/>
        <end position="118"/>
    </location>
</feature>
<evidence type="ECO:0000313" key="4">
    <source>
        <dbReference type="EMBL" id="HGN91017.1"/>
    </source>
</evidence>
<feature type="domain" description="EamA" evidence="2">
    <location>
        <begin position="8"/>
        <end position="141"/>
    </location>
</feature>
<evidence type="ECO:0000259" key="2">
    <source>
        <dbReference type="Pfam" id="PF00892"/>
    </source>
</evidence>
<feature type="transmembrane region" description="Helical" evidence="1">
    <location>
        <begin position="70"/>
        <end position="91"/>
    </location>
</feature>
<proteinExistence type="predicted"/>